<feature type="transmembrane region" description="Helical" evidence="1">
    <location>
        <begin position="88"/>
        <end position="107"/>
    </location>
</feature>
<dbReference type="EMBL" id="PYFT01000001">
    <property type="protein sequence ID" value="PSR56079.1"/>
    <property type="molecule type" value="Genomic_DNA"/>
</dbReference>
<gene>
    <name evidence="2" type="ORF">AHMF7605_22535</name>
</gene>
<dbReference type="AlphaFoldDB" id="A0A2T2YKR4"/>
<organism evidence="2 3">
    <name type="scientific">Adhaeribacter arboris</name>
    <dbReference type="NCBI Taxonomy" id="2072846"/>
    <lineage>
        <taxon>Bacteria</taxon>
        <taxon>Pseudomonadati</taxon>
        <taxon>Bacteroidota</taxon>
        <taxon>Cytophagia</taxon>
        <taxon>Cytophagales</taxon>
        <taxon>Hymenobacteraceae</taxon>
        <taxon>Adhaeribacter</taxon>
    </lineage>
</organism>
<keyword evidence="1" id="KW-0812">Transmembrane</keyword>
<feature type="transmembrane region" description="Helical" evidence="1">
    <location>
        <begin position="16"/>
        <end position="42"/>
    </location>
</feature>
<keyword evidence="3" id="KW-1185">Reference proteome</keyword>
<accession>A0A2T2YKR4</accession>
<evidence type="ECO:0000256" key="1">
    <source>
        <dbReference type="SAM" id="Phobius"/>
    </source>
</evidence>
<evidence type="ECO:0000313" key="2">
    <source>
        <dbReference type="EMBL" id="PSR56079.1"/>
    </source>
</evidence>
<evidence type="ECO:0000313" key="3">
    <source>
        <dbReference type="Proteomes" id="UP000240357"/>
    </source>
</evidence>
<keyword evidence="1" id="KW-1133">Transmembrane helix</keyword>
<protein>
    <submittedName>
        <fullName evidence="2">Uncharacterized protein</fullName>
    </submittedName>
</protein>
<proteinExistence type="predicted"/>
<keyword evidence="1" id="KW-0472">Membrane</keyword>
<reference evidence="2 3" key="1">
    <citation type="submission" date="2018-03" db="EMBL/GenBank/DDBJ databases">
        <title>Adhaeribacter sp. HMF7605 Genome sequencing and assembly.</title>
        <authorList>
            <person name="Kang H."/>
            <person name="Kang J."/>
            <person name="Cha I."/>
            <person name="Kim H."/>
            <person name="Joh K."/>
        </authorList>
    </citation>
    <scope>NUCLEOTIDE SEQUENCE [LARGE SCALE GENOMIC DNA]</scope>
    <source>
        <strain evidence="2 3">HMF7605</strain>
    </source>
</reference>
<dbReference type="Proteomes" id="UP000240357">
    <property type="component" value="Unassembled WGS sequence"/>
</dbReference>
<feature type="transmembrane region" description="Helical" evidence="1">
    <location>
        <begin position="54"/>
        <end position="76"/>
    </location>
</feature>
<dbReference type="RefSeq" id="WP_106932257.1">
    <property type="nucleotide sequence ID" value="NZ_PYFT01000001.1"/>
</dbReference>
<feature type="transmembrane region" description="Helical" evidence="1">
    <location>
        <begin position="160"/>
        <end position="182"/>
    </location>
</feature>
<sequence length="275" mass="30552">MKDNILSTSFKKWLEAFLGFFIGVFYGIILTLLAASIYVWILHTFYHYHQNSEVSLGSGLFGAMLHSILGTTLFYPIFGNSQNKTKRIVIGTTLGLIAGANLGRGFLYPDSVQVFGEVFFIIYTSYFGALGGFLVGLTSRKVLDIFVNKSKSYEVDLNPTTAGIWSAIIGGIFAVLVSIISINTDFWKEDKESELYVVIYSAPNFEDAKNFALTKINKDFSPEVYFTSNGSYAVTIGLYESSKAKYIKDNAIKHNLISKNSFLIGSKGIIKKVYP</sequence>
<comment type="caution">
    <text evidence="2">The sequence shown here is derived from an EMBL/GenBank/DDBJ whole genome shotgun (WGS) entry which is preliminary data.</text>
</comment>
<name>A0A2T2YKR4_9BACT</name>
<feature type="transmembrane region" description="Helical" evidence="1">
    <location>
        <begin position="119"/>
        <end position="139"/>
    </location>
</feature>